<dbReference type="Pfam" id="PF05685">
    <property type="entry name" value="Uma2"/>
    <property type="match status" value="1"/>
</dbReference>
<protein>
    <recommendedName>
        <fullName evidence="1">Putative restriction endonuclease domain-containing protein</fullName>
    </recommendedName>
</protein>
<dbReference type="AlphaFoldDB" id="Q3MCC1"/>
<dbReference type="EMBL" id="CP000117">
    <property type="protein sequence ID" value="ABA21365.1"/>
    <property type="molecule type" value="Genomic_DNA"/>
</dbReference>
<sequence>MRLMLNYNPLHCLPSSEELPDSDDTPVDNELQDLIPSLLKSTLALVWSDRWDWYFGVNMGIYYDPKKSAIVPDGFLSIEVKRFIDGDLRLSYVLWEEQKPPVLVVEVASPKHLGEYSSKKELYAKELGILYYVVYNPFRRKKSPLEVYRLEDGEYILMSGDPIWLPEIGLGIGRERGIYQGIAREWLYWYNEKGERLLTPEERILDAEQRANFESQRRLEAEEQVHILTERLKTLGFEPETMAGN</sequence>
<accession>Q3MCC1</accession>
<dbReference type="PANTHER" id="PTHR33352">
    <property type="entry name" value="SLR1095 PROTEIN"/>
    <property type="match status" value="1"/>
</dbReference>
<evidence type="ECO:0000259" key="1">
    <source>
        <dbReference type="Pfam" id="PF05685"/>
    </source>
</evidence>
<gene>
    <name evidence="2" type="ordered locus">Ava_1743</name>
</gene>
<dbReference type="KEGG" id="ava:Ava_1743"/>
<dbReference type="eggNOG" id="COG4636">
    <property type="taxonomic scope" value="Bacteria"/>
</dbReference>
<dbReference type="InterPro" id="IPR008538">
    <property type="entry name" value="Uma2"/>
</dbReference>
<reference evidence="3" key="1">
    <citation type="journal article" date="2014" name="Stand. Genomic Sci.">
        <title>Complete genome sequence of Anabaena variabilis ATCC 29413.</title>
        <authorList>
            <person name="Thiel T."/>
            <person name="Pratte B.S."/>
            <person name="Zhong J."/>
            <person name="Goodwin L."/>
            <person name="Copeland A."/>
            <person name="Lucas S."/>
            <person name="Han C."/>
            <person name="Pitluck S."/>
            <person name="Land M.L."/>
            <person name="Kyrpides N.C."/>
            <person name="Woyke T."/>
        </authorList>
    </citation>
    <scope>NUCLEOTIDE SEQUENCE [LARGE SCALE GENOMIC DNA]</scope>
    <source>
        <strain evidence="3">ATCC 29413 / PCC 7937</strain>
    </source>
</reference>
<dbReference type="HOGENOM" id="CLU_075279_2_0_3"/>
<organism evidence="2 3">
    <name type="scientific">Trichormus variabilis (strain ATCC 29413 / PCC 7937)</name>
    <name type="common">Anabaena variabilis</name>
    <dbReference type="NCBI Taxonomy" id="240292"/>
    <lineage>
        <taxon>Bacteria</taxon>
        <taxon>Bacillati</taxon>
        <taxon>Cyanobacteriota</taxon>
        <taxon>Cyanophyceae</taxon>
        <taxon>Nostocales</taxon>
        <taxon>Nostocaceae</taxon>
        <taxon>Trichormus</taxon>
    </lineage>
</organism>
<dbReference type="InterPro" id="IPR012296">
    <property type="entry name" value="Nuclease_put_TT1808"/>
</dbReference>
<evidence type="ECO:0000313" key="2">
    <source>
        <dbReference type="EMBL" id="ABA21365.1"/>
    </source>
</evidence>
<dbReference type="Proteomes" id="UP000002533">
    <property type="component" value="Chromosome"/>
</dbReference>
<dbReference type="InterPro" id="IPR011335">
    <property type="entry name" value="Restrct_endonuc-II-like"/>
</dbReference>
<name>Q3MCC1_TRIV2</name>
<feature type="domain" description="Putative restriction endonuclease" evidence="1">
    <location>
        <begin position="38"/>
        <end position="159"/>
    </location>
</feature>
<dbReference type="Gene3D" id="3.90.1570.10">
    <property type="entry name" value="tt1808, chain A"/>
    <property type="match status" value="1"/>
</dbReference>
<dbReference type="STRING" id="240292.Ava_1743"/>
<proteinExistence type="predicted"/>
<dbReference type="PANTHER" id="PTHR33352:SF3">
    <property type="entry name" value="SLR1612 PROTEIN"/>
    <property type="match status" value="1"/>
</dbReference>
<dbReference type="SUPFAM" id="SSF52980">
    <property type="entry name" value="Restriction endonuclease-like"/>
    <property type="match status" value="1"/>
</dbReference>
<dbReference type="CDD" id="cd06260">
    <property type="entry name" value="DUF820-like"/>
    <property type="match status" value="1"/>
</dbReference>
<evidence type="ECO:0000313" key="3">
    <source>
        <dbReference type="Proteomes" id="UP000002533"/>
    </source>
</evidence>